<dbReference type="PANTHER" id="PTHR33705">
    <property type="entry name" value="PHOSPHOCARRIER PROTEIN HPR"/>
    <property type="match status" value="1"/>
</dbReference>
<protein>
    <recommendedName>
        <fullName evidence="2">Phosphocarrier protein HPr</fullName>
    </recommendedName>
    <alternativeName>
        <fullName evidence="5">Histidine-containing protein</fullName>
    </alternativeName>
</protein>
<keyword evidence="8" id="KW-1185">Reference proteome</keyword>
<dbReference type="PROSITE" id="PS51350">
    <property type="entry name" value="PTS_HPR_DOM"/>
    <property type="match status" value="1"/>
</dbReference>
<dbReference type="PROSITE" id="PS00369">
    <property type="entry name" value="PTS_HPR_HIS"/>
    <property type="match status" value="1"/>
</dbReference>
<dbReference type="AlphaFoldDB" id="A0A7W6DDN4"/>
<dbReference type="InterPro" id="IPR035895">
    <property type="entry name" value="HPr-like_sf"/>
</dbReference>
<evidence type="ECO:0000313" key="7">
    <source>
        <dbReference type="EMBL" id="MBB3979316.1"/>
    </source>
</evidence>
<dbReference type="SUPFAM" id="SSF55594">
    <property type="entry name" value="HPr-like"/>
    <property type="match status" value="1"/>
</dbReference>
<gene>
    <name evidence="7" type="ORF">GGQ64_004556</name>
</gene>
<name>A0A7W6DDN4_9HYPH</name>
<dbReference type="Gene3D" id="3.30.1340.10">
    <property type="entry name" value="HPr-like"/>
    <property type="match status" value="1"/>
</dbReference>
<reference evidence="7 8" key="1">
    <citation type="submission" date="2020-08" db="EMBL/GenBank/DDBJ databases">
        <title>Genomic Encyclopedia of Type Strains, Phase IV (KMG-IV): sequencing the most valuable type-strain genomes for metagenomic binning, comparative biology and taxonomic classification.</title>
        <authorList>
            <person name="Goeker M."/>
        </authorList>
    </citation>
    <scope>NUCLEOTIDE SEQUENCE [LARGE SCALE GENOMIC DNA]</scope>
    <source>
        <strain evidence="7 8">DSM 100211</strain>
    </source>
</reference>
<dbReference type="InterPro" id="IPR050399">
    <property type="entry name" value="HPr"/>
</dbReference>
<accession>A0A7W6DDN4</accession>
<dbReference type="InterPro" id="IPR000032">
    <property type="entry name" value="HPr-like"/>
</dbReference>
<sequence>MNDQRPIADRPQDAASAVALATVEVTHDIGLHARPSVVFTRLAKSFPCAIGVEVNGDGVWLNGKSIVKIMGARIRKGFVLSIRAEGAAAAEAVAALRTLVERNFDEEKSHARSA</sequence>
<proteinExistence type="predicted"/>
<comment type="caution">
    <text evidence="7">The sequence shown here is derived from an EMBL/GenBank/DDBJ whole genome shotgun (WGS) entry which is preliminary data.</text>
</comment>
<comment type="function">
    <text evidence="1">General (non sugar-specific) component of the phosphoenolpyruvate-dependent sugar phosphotransferase system (sugar PTS). This major carbohydrate active-transport system catalyzes the phosphorylation of incoming sugar substrates concomitantly with their translocation across the cell membrane. The phosphoryl group from phosphoenolpyruvate (PEP) is transferred to the phosphoryl carrier protein HPr by enzyme I. Phospho-HPr then transfers it to the PTS EIIA domain.</text>
</comment>
<evidence type="ECO:0000313" key="8">
    <source>
        <dbReference type="Proteomes" id="UP000574761"/>
    </source>
</evidence>
<organism evidence="7 8">
    <name type="scientific">Mycoplana azooxidifex</name>
    <dbReference type="NCBI Taxonomy" id="1636188"/>
    <lineage>
        <taxon>Bacteria</taxon>
        <taxon>Pseudomonadati</taxon>
        <taxon>Pseudomonadota</taxon>
        <taxon>Alphaproteobacteria</taxon>
        <taxon>Hyphomicrobiales</taxon>
        <taxon>Rhizobiaceae</taxon>
        <taxon>Mycoplana</taxon>
    </lineage>
</organism>
<evidence type="ECO:0000256" key="3">
    <source>
        <dbReference type="ARBA" id="ARBA00022448"/>
    </source>
</evidence>
<dbReference type="EMBL" id="JACIEE010000010">
    <property type="protein sequence ID" value="MBB3979316.1"/>
    <property type="molecule type" value="Genomic_DNA"/>
</dbReference>
<evidence type="ECO:0000256" key="4">
    <source>
        <dbReference type="ARBA" id="ARBA00022597"/>
    </source>
</evidence>
<dbReference type="NCBIfam" id="TIGR01003">
    <property type="entry name" value="PTS_HPr_family"/>
    <property type="match status" value="1"/>
</dbReference>
<dbReference type="Proteomes" id="UP000574761">
    <property type="component" value="Unassembled WGS sequence"/>
</dbReference>
<dbReference type="PANTHER" id="PTHR33705:SF1">
    <property type="entry name" value="PHOSPHOCARRIER PROTEIN HPR"/>
    <property type="match status" value="1"/>
</dbReference>
<dbReference type="CDD" id="cd00367">
    <property type="entry name" value="PTS-HPr_like"/>
    <property type="match status" value="1"/>
</dbReference>
<evidence type="ECO:0000259" key="6">
    <source>
        <dbReference type="PROSITE" id="PS51350"/>
    </source>
</evidence>
<evidence type="ECO:0000256" key="1">
    <source>
        <dbReference type="ARBA" id="ARBA00003681"/>
    </source>
</evidence>
<keyword evidence="3" id="KW-0813">Transport</keyword>
<dbReference type="InterPro" id="IPR001020">
    <property type="entry name" value="PTS_HPr_His_P_site"/>
</dbReference>
<keyword evidence="4" id="KW-0762">Sugar transport</keyword>
<feature type="domain" description="HPr" evidence="6">
    <location>
        <begin position="18"/>
        <end position="107"/>
    </location>
</feature>
<dbReference type="Pfam" id="PF00381">
    <property type="entry name" value="PTS-HPr"/>
    <property type="match status" value="1"/>
</dbReference>
<evidence type="ECO:0000256" key="5">
    <source>
        <dbReference type="ARBA" id="ARBA00033055"/>
    </source>
</evidence>
<dbReference type="PRINTS" id="PR00107">
    <property type="entry name" value="PHOSPHOCPHPR"/>
</dbReference>
<evidence type="ECO:0000256" key="2">
    <source>
        <dbReference type="ARBA" id="ARBA00020422"/>
    </source>
</evidence>